<dbReference type="PANTHER" id="PTHR10794:SF63">
    <property type="entry name" value="ALPHA_BETA HYDROLASE 1, ISOFORM A"/>
    <property type="match status" value="1"/>
</dbReference>
<dbReference type="Gene3D" id="3.40.50.1820">
    <property type="entry name" value="alpha/beta hydrolase"/>
    <property type="match status" value="1"/>
</dbReference>
<dbReference type="Proteomes" id="UP000315724">
    <property type="component" value="Chromosome"/>
</dbReference>
<keyword evidence="5" id="KW-1185">Reference proteome</keyword>
<dbReference type="KEGG" id="tpol:Mal48_34930"/>
<dbReference type="PANTHER" id="PTHR10794">
    <property type="entry name" value="ABHYDROLASE DOMAIN-CONTAINING PROTEIN"/>
    <property type="match status" value="1"/>
</dbReference>
<feature type="active site" description="Charge relay system" evidence="2">
    <location>
        <position position="128"/>
    </location>
</feature>
<evidence type="ECO:0000256" key="1">
    <source>
        <dbReference type="ARBA" id="ARBA00010884"/>
    </source>
</evidence>
<evidence type="ECO:0000259" key="3">
    <source>
        <dbReference type="Pfam" id="PF00561"/>
    </source>
</evidence>
<proteinExistence type="inferred from homology"/>
<dbReference type="RefSeq" id="WP_197441759.1">
    <property type="nucleotide sequence ID" value="NZ_CP036267.1"/>
</dbReference>
<keyword evidence="4" id="KW-0378">Hydrolase</keyword>
<name>A0A517QRI9_9PLAN</name>
<feature type="active site" description="Charge relay system" evidence="2">
    <location>
        <position position="252"/>
    </location>
</feature>
<dbReference type="AlphaFoldDB" id="A0A517QRI9"/>
<dbReference type="InterPro" id="IPR000073">
    <property type="entry name" value="AB_hydrolase_1"/>
</dbReference>
<comment type="similarity">
    <text evidence="1">Belongs to the AB hydrolase superfamily. AB hydrolase 4 family.</text>
</comment>
<evidence type="ECO:0000313" key="5">
    <source>
        <dbReference type="Proteomes" id="UP000315724"/>
    </source>
</evidence>
<protein>
    <submittedName>
        <fullName evidence="4">Putative hydrolase</fullName>
    </submittedName>
</protein>
<dbReference type="EMBL" id="CP036267">
    <property type="protein sequence ID" value="QDT34233.1"/>
    <property type="molecule type" value="Genomic_DNA"/>
</dbReference>
<dbReference type="GO" id="GO:0047372">
    <property type="term" value="F:monoacylglycerol lipase activity"/>
    <property type="evidence" value="ECO:0007669"/>
    <property type="project" value="TreeGrafter"/>
</dbReference>
<organism evidence="4 5">
    <name type="scientific">Thalassoglobus polymorphus</name>
    <dbReference type="NCBI Taxonomy" id="2527994"/>
    <lineage>
        <taxon>Bacteria</taxon>
        <taxon>Pseudomonadati</taxon>
        <taxon>Planctomycetota</taxon>
        <taxon>Planctomycetia</taxon>
        <taxon>Planctomycetales</taxon>
        <taxon>Planctomycetaceae</taxon>
        <taxon>Thalassoglobus</taxon>
    </lineage>
</organism>
<evidence type="ECO:0000313" key="4">
    <source>
        <dbReference type="EMBL" id="QDT34233.1"/>
    </source>
</evidence>
<dbReference type="InterPro" id="IPR012020">
    <property type="entry name" value="ABHD4"/>
</dbReference>
<dbReference type="InterPro" id="IPR029058">
    <property type="entry name" value="AB_hydrolase_fold"/>
</dbReference>
<dbReference type="Pfam" id="PF00561">
    <property type="entry name" value="Abhydrolase_1"/>
    <property type="match status" value="1"/>
</dbReference>
<reference evidence="4 5" key="1">
    <citation type="submission" date="2019-02" db="EMBL/GenBank/DDBJ databases">
        <title>Deep-cultivation of Planctomycetes and their phenomic and genomic characterization uncovers novel biology.</title>
        <authorList>
            <person name="Wiegand S."/>
            <person name="Jogler M."/>
            <person name="Boedeker C."/>
            <person name="Pinto D."/>
            <person name="Vollmers J."/>
            <person name="Rivas-Marin E."/>
            <person name="Kohn T."/>
            <person name="Peeters S.H."/>
            <person name="Heuer A."/>
            <person name="Rast P."/>
            <person name="Oberbeckmann S."/>
            <person name="Bunk B."/>
            <person name="Jeske O."/>
            <person name="Meyerdierks A."/>
            <person name="Storesund J.E."/>
            <person name="Kallscheuer N."/>
            <person name="Luecker S."/>
            <person name="Lage O.M."/>
            <person name="Pohl T."/>
            <person name="Merkel B.J."/>
            <person name="Hornburger P."/>
            <person name="Mueller R.-W."/>
            <person name="Bruemmer F."/>
            <person name="Labrenz M."/>
            <person name="Spormann A.M."/>
            <person name="Op den Camp H."/>
            <person name="Overmann J."/>
            <person name="Amann R."/>
            <person name="Jetten M.S.M."/>
            <person name="Mascher T."/>
            <person name="Medema M.H."/>
            <person name="Devos D.P."/>
            <person name="Kaster A.-K."/>
            <person name="Ovreas L."/>
            <person name="Rohde M."/>
            <person name="Galperin M.Y."/>
            <person name="Jogler C."/>
        </authorList>
    </citation>
    <scope>NUCLEOTIDE SEQUENCE [LARGE SCALE GENOMIC DNA]</scope>
    <source>
        <strain evidence="4 5">Mal48</strain>
    </source>
</reference>
<dbReference type="GO" id="GO:0034338">
    <property type="term" value="F:short-chain carboxylesterase activity"/>
    <property type="evidence" value="ECO:0007669"/>
    <property type="project" value="TreeGrafter"/>
</dbReference>
<evidence type="ECO:0000256" key="2">
    <source>
        <dbReference type="PIRSR" id="PIRSR005211-1"/>
    </source>
</evidence>
<dbReference type="InterPro" id="IPR050960">
    <property type="entry name" value="AB_hydrolase_4_sf"/>
</dbReference>
<accession>A0A517QRI9</accession>
<dbReference type="SUPFAM" id="SSF53474">
    <property type="entry name" value="alpha/beta-Hydrolases"/>
    <property type="match status" value="1"/>
</dbReference>
<feature type="domain" description="AB hydrolase-1" evidence="3">
    <location>
        <begin position="51"/>
        <end position="283"/>
    </location>
</feature>
<gene>
    <name evidence="4" type="ORF">Mal48_34930</name>
</gene>
<feature type="active site" description="Charge relay system" evidence="2">
    <location>
        <position position="279"/>
    </location>
</feature>
<sequence length="320" mass="35703">MQTILGACISGITSPREISVRRHVHLDDGDCLLLIDDLPVSDWQEGNDVAILVHGLGGSSESPYVRRIAAKLRSEGMRTFRLNLRGCGEGKGLARNLYHAGRTEDLQGAIEEIQRLCPGSTIHLGGFSLGGNIVLKWLGERPEEAAQLVHRAIAVNPPVRLADCTDAIGKKIFGFYDRYFAKMLYRQLQQSFDGKLDQEQFPPPRRIIEFDETITAPRTGFDSAQHYYETCSAAPVIYDILTPTMILSAADDPLIPARILQELDLPDSIHLHVAESGGHLGYYSRGSVDPDRWWMDWRVLDWFKSKETSSEPCALEAEVV</sequence>
<dbReference type="PIRSF" id="PIRSF005211">
    <property type="entry name" value="Ab_hydro_YheT"/>
    <property type="match status" value="1"/>
</dbReference>